<sequence>MFLSQPIKLVLCLFLSSFIFPQSSKAQFTDTVIYYLKGPAFSPILVESLEESDYFRVIPPFTKDIDSIDVKDYYKNGQIKLLGKLKRVSFSPSKGTGAFIGPCIQFYSSGVRSSITNYGDLGKEGNEYKYYPNGKLLKVIENIPRYGGQIDFFGKVLESYDSNGKEICKNGMGYDIELENDLLDFQLIGPIYLGRKSGVWKGKVPFLDSLNVELSYQDNKFISGVSYDGFGKAYPFKQTLSEFSFVRNAIDFISQFKIKLKNQKLSSRLTDSLTLSFKVNEDGRFSDVSTLPEASSDIYNLISEVLAKMPTVLPTLLYGLPVKTEVKLSLNMITQNKDNLETNEVKYTTRLLYKNSTLSVDRSLHNLFKVRINGSVSRPSIAGK</sequence>
<keyword evidence="3" id="KW-1185">Reference proteome</keyword>
<protein>
    <recommendedName>
        <fullName evidence="4">MORN repeat protein</fullName>
    </recommendedName>
</protein>
<feature type="chain" id="PRO_5022199132" description="MORN repeat protein" evidence="1">
    <location>
        <begin position="27"/>
        <end position="384"/>
    </location>
</feature>
<reference evidence="2 3" key="1">
    <citation type="submission" date="2019-07" db="EMBL/GenBank/DDBJ databases">
        <authorList>
            <person name="Kim J."/>
        </authorList>
    </citation>
    <scope>NUCLEOTIDE SEQUENCE [LARGE SCALE GENOMIC DNA]</scope>
    <source>
        <strain evidence="3">dk17</strain>
    </source>
</reference>
<keyword evidence="1" id="KW-0732">Signal</keyword>
<evidence type="ECO:0000256" key="1">
    <source>
        <dbReference type="SAM" id="SignalP"/>
    </source>
</evidence>
<gene>
    <name evidence="2" type="ORF">FPZ43_08225</name>
</gene>
<dbReference type="Gene3D" id="3.90.930.1">
    <property type="match status" value="1"/>
</dbReference>
<dbReference type="AlphaFoldDB" id="A0A563UEP7"/>
<dbReference type="RefSeq" id="WP_146381387.1">
    <property type="nucleotide sequence ID" value="NZ_VOEJ01000003.1"/>
</dbReference>
<accession>A0A563UEP7</accession>
<evidence type="ECO:0000313" key="3">
    <source>
        <dbReference type="Proteomes" id="UP000320042"/>
    </source>
</evidence>
<evidence type="ECO:0000313" key="2">
    <source>
        <dbReference type="EMBL" id="TWR29831.1"/>
    </source>
</evidence>
<name>A0A563UEP7_9SPHI</name>
<evidence type="ECO:0008006" key="4">
    <source>
        <dbReference type="Google" id="ProtNLM"/>
    </source>
</evidence>
<dbReference type="EMBL" id="VOEJ01000003">
    <property type="protein sequence ID" value="TWR29831.1"/>
    <property type="molecule type" value="Genomic_DNA"/>
</dbReference>
<organism evidence="2 3">
    <name type="scientific">Mucilaginibacter pallidiroseus</name>
    <dbReference type="NCBI Taxonomy" id="2599295"/>
    <lineage>
        <taxon>Bacteria</taxon>
        <taxon>Pseudomonadati</taxon>
        <taxon>Bacteroidota</taxon>
        <taxon>Sphingobacteriia</taxon>
        <taxon>Sphingobacteriales</taxon>
        <taxon>Sphingobacteriaceae</taxon>
        <taxon>Mucilaginibacter</taxon>
    </lineage>
</organism>
<feature type="signal peptide" evidence="1">
    <location>
        <begin position="1"/>
        <end position="26"/>
    </location>
</feature>
<proteinExistence type="predicted"/>
<dbReference type="Proteomes" id="UP000320042">
    <property type="component" value="Unassembled WGS sequence"/>
</dbReference>
<comment type="caution">
    <text evidence="2">The sequence shown here is derived from an EMBL/GenBank/DDBJ whole genome shotgun (WGS) entry which is preliminary data.</text>
</comment>
<dbReference type="OrthoDB" id="794577at2"/>